<proteinExistence type="predicted"/>
<feature type="compositionally biased region" description="Polar residues" evidence="8">
    <location>
        <begin position="365"/>
        <end position="387"/>
    </location>
</feature>
<dbReference type="KEGG" id="plei:Q9312_00265"/>
<sequence length="787" mass="87237">MSGINIPGYKIIKTLGVGGQATVYLAIQSGFDREVALKVMSPALAADPSFGERFIREAKIVAKLRHPGIVTVYDVGEHDGFYYLAMEYLPETDLRQRITSGMKAKDALTVIEQVARALHYAHKQGYIHRDVKSENILFNDHNEAVLTDFGIAKASNSSTQMTQQGKLIGTPQYMSPEQCRGRTLDGRADIYSLGIIFYEMLTQQVPYDGEDSVAVCLQHVTKPIPQLSARQQHYQWLLNKMLAKKAEDRFADAEQLAEEVARFLAGDISLSQTAQNNTTTQVDGSSIRAQREDSYDNIFDDTPLQAERRTFDDQAEEKSRKPWVALILLIGLGGGAYVSQDLWLPKLEHWYAQQSDKAGGAIPDTASTSPGTSQQASQKDPQKNVQAHSMGEGAEVSQDSASEELVARKAQIARLIAEADSLVPLPQLTPEQAALLLQSYSRVLALDSQHAKALAGREEALVRTYELALQAINEDQPERFNQFQNAIASVAPNHSYLAELQARWNQYLQQQDVASEQQQLRLQINTLLTAANAAFERGDWVKPKDDNALLGYQKVLAIDAQNESARKGIQKIIDGSVSNAQSALLNQQLNVAKSNIETVASIDPELPALADLREQYSIIEKKVIAARQQAAKEQAAREKRLAREKMLADPLVQLKIQSKLDAARSAYAEQRLVAPEGENALAKYREVLDIDSQHAEALDGVKLVQDKLLELTRTALQERNKAQALEWLAKLRAFFPDNAEIPVLVQQIEELDLELVPEQGESNQTVPTVSFDSGANDERAYVLTLMN</sequence>
<dbReference type="PROSITE" id="PS50011">
    <property type="entry name" value="PROTEIN_KINASE_DOM"/>
    <property type="match status" value="1"/>
</dbReference>
<dbReference type="Gene3D" id="3.30.200.20">
    <property type="entry name" value="Phosphorylase Kinase, domain 1"/>
    <property type="match status" value="1"/>
</dbReference>
<dbReference type="PROSITE" id="PS00108">
    <property type="entry name" value="PROTEIN_KINASE_ST"/>
    <property type="match status" value="1"/>
</dbReference>
<evidence type="ECO:0000256" key="8">
    <source>
        <dbReference type="SAM" id="MobiDB-lite"/>
    </source>
</evidence>
<evidence type="ECO:0000256" key="4">
    <source>
        <dbReference type="ARBA" id="ARBA00022741"/>
    </source>
</evidence>
<dbReference type="GO" id="GO:0004674">
    <property type="term" value="F:protein serine/threonine kinase activity"/>
    <property type="evidence" value="ECO:0007669"/>
    <property type="project" value="UniProtKB-KW"/>
</dbReference>
<keyword evidence="11" id="KW-1185">Reference proteome</keyword>
<dbReference type="RefSeq" id="WP_309202520.1">
    <property type="nucleotide sequence ID" value="NZ_CP133548.1"/>
</dbReference>
<dbReference type="InterPro" id="IPR011009">
    <property type="entry name" value="Kinase-like_dom_sf"/>
</dbReference>
<evidence type="ECO:0000313" key="10">
    <source>
        <dbReference type="EMBL" id="WMS87379.1"/>
    </source>
</evidence>
<dbReference type="PANTHER" id="PTHR43289">
    <property type="entry name" value="MITOGEN-ACTIVATED PROTEIN KINASE KINASE KINASE 20-RELATED"/>
    <property type="match status" value="1"/>
</dbReference>
<protein>
    <recommendedName>
        <fullName evidence="1">non-specific serine/threonine protein kinase</fullName>
        <ecNumber evidence="1">2.7.11.1</ecNumber>
    </recommendedName>
</protein>
<reference evidence="10 11" key="1">
    <citation type="submission" date="2023-08" db="EMBL/GenBank/DDBJ databases">
        <title>Pleionea litopenaei sp. nov., isolated from stomach of juvenile Litopenaeus vannamei.</title>
        <authorList>
            <person name="Rho A.M."/>
            <person name="Hwang C.Y."/>
        </authorList>
    </citation>
    <scope>NUCLEOTIDE SEQUENCE [LARGE SCALE GENOMIC DNA]</scope>
    <source>
        <strain evidence="10 11">HL-JVS1</strain>
    </source>
</reference>
<dbReference type="Gene3D" id="1.10.510.10">
    <property type="entry name" value="Transferase(Phosphotransferase) domain 1"/>
    <property type="match status" value="1"/>
</dbReference>
<organism evidence="10 11">
    <name type="scientific">Pleionea litopenaei</name>
    <dbReference type="NCBI Taxonomy" id="3070815"/>
    <lineage>
        <taxon>Bacteria</taxon>
        <taxon>Pseudomonadati</taxon>
        <taxon>Pseudomonadota</taxon>
        <taxon>Gammaproteobacteria</taxon>
        <taxon>Oceanospirillales</taxon>
        <taxon>Pleioneaceae</taxon>
        <taxon>Pleionea</taxon>
    </lineage>
</organism>
<feature type="coiled-coil region" evidence="7">
    <location>
        <begin position="609"/>
        <end position="645"/>
    </location>
</feature>
<keyword evidence="5 10" id="KW-0418">Kinase</keyword>
<dbReference type="InterPro" id="IPR000719">
    <property type="entry name" value="Prot_kinase_dom"/>
</dbReference>
<dbReference type="Pfam" id="PF00069">
    <property type="entry name" value="Pkinase"/>
    <property type="match status" value="1"/>
</dbReference>
<keyword evidence="7" id="KW-0175">Coiled coil</keyword>
<dbReference type="InterPro" id="IPR008271">
    <property type="entry name" value="Ser/Thr_kinase_AS"/>
</dbReference>
<keyword evidence="3 10" id="KW-0808">Transferase</keyword>
<evidence type="ECO:0000256" key="1">
    <source>
        <dbReference type="ARBA" id="ARBA00012513"/>
    </source>
</evidence>
<dbReference type="FunFam" id="1.10.510.10:FF:000021">
    <property type="entry name" value="Serine/threonine protein kinase"/>
    <property type="match status" value="1"/>
</dbReference>
<dbReference type="SMART" id="SM00220">
    <property type="entry name" value="S_TKc"/>
    <property type="match status" value="1"/>
</dbReference>
<keyword evidence="2" id="KW-0723">Serine/threonine-protein kinase</keyword>
<feature type="compositionally biased region" description="Polar residues" evidence="8">
    <location>
        <begin position="276"/>
        <end position="288"/>
    </location>
</feature>
<dbReference type="EMBL" id="CP133548">
    <property type="protein sequence ID" value="WMS87379.1"/>
    <property type="molecule type" value="Genomic_DNA"/>
</dbReference>
<evidence type="ECO:0000256" key="6">
    <source>
        <dbReference type="ARBA" id="ARBA00022840"/>
    </source>
</evidence>
<feature type="region of interest" description="Disordered" evidence="8">
    <location>
        <begin position="276"/>
        <end position="306"/>
    </location>
</feature>
<evidence type="ECO:0000259" key="9">
    <source>
        <dbReference type="PROSITE" id="PS50011"/>
    </source>
</evidence>
<evidence type="ECO:0000313" key="11">
    <source>
        <dbReference type="Proteomes" id="UP001239782"/>
    </source>
</evidence>
<evidence type="ECO:0000256" key="3">
    <source>
        <dbReference type="ARBA" id="ARBA00022679"/>
    </source>
</evidence>
<keyword evidence="6" id="KW-0067">ATP-binding</keyword>
<dbReference type="SUPFAM" id="SSF56112">
    <property type="entry name" value="Protein kinase-like (PK-like)"/>
    <property type="match status" value="1"/>
</dbReference>
<accession>A0AA51RTU4</accession>
<feature type="region of interest" description="Disordered" evidence="8">
    <location>
        <begin position="358"/>
        <end position="401"/>
    </location>
</feature>
<feature type="domain" description="Protein kinase" evidence="9">
    <location>
        <begin position="9"/>
        <end position="264"/>
    </location>
</feature>
<gene>
    <name evidence="10" type="ORF">Q9312_00265</name>
</gene>
<name>A0AA51RTU4_9GAMM</name>
<evidence type="ECO:0000256" key="7">
    <source>
        <dbReference type="SAM" id="Coils"/>
    </source>
</evidence>
<dbReference type="EC" id="2.7.11.1" evidence="1"/>
<keyword evidence="4" id="KW-0547">Nucleotide-binding</keyword>
<dbReference type="CDD" id="cd14014">
    <property type="entry name" value="STKc_PknB_like"/>
    <property type="match status" value="1"/>
</dbReference>
<dbReference type="PANTHER" id="PTHR43289:SF6">
    <property type="entry name" value="SERINE_THREONINE-PROTEIN KINASE NEKL-3"/>
    <property type="match status" value="1"/>
</dbReference>
<evidence type="ECO:0000256" key="2">
    <source>
        <dbReference type="ARBA" id="ARBA00022527"/>
    </source>
</evidence>
<dbReference type="Proteomes" id="UP001239782">
    <property type="component" value="Chromosome"/>
</dbReference>
<dbReference type="AlphaFoldDB" id="A0AA51RTU4"/>
<evidence type="ECO:0000256" key="5">
    <source>
        <dbReference type="ARBA" id="ARBA00022777"/>
    </source>
</evidence>
<dbReference type="GO" id="GO:0005524">
    <property type="term" value="F:ATP binding"/>
    <property type="evidence" value="ECO:0007669"/>
    <property type="project" value="UniProtKB-KW"/>
</dbReference>